<evidence type="ECO:0000256" key="6">
    <source>
        <dbReference type="ARBA" id="ARBA00022989"/>
    </source>
</evidence>
<evidence type="ECO:0000256" key="1">
    <source>
        <dbReference type="ARBA" id="ARBA00009727"/>
    </source>
</evidence>
<dbReference type="AlphaFoldDB" id="A0A6J1VKN4"/>
<feature type="transmembrane region" description="Helical" evidence="9">
    <location>
        <begin position="186"/>
        <end position="205"/>
    </location>
</feature>
<evidence type="ECO:0000256" key="7">
    <source>
        <dbReference type="ARBA" id="ARBA00023034"/>
    </source>
</evidence>
<dbReference type="GeneID" id="113425579"/>
<dbReference type="GO" id="GO:0015031">
    <property type="term" value="P:protein transport"/>
    <property type="evidence" value="ECO:0007669"/>
    <property type="project" value="UniProtKB-KW"/>
</dbReference>
<evidence type="ECO:0000256" key="4">
    <source>
        <dbReference type="ARBA" id="ARBA00022824"/>
    </source>
</evidence>
<dbReference type="Proteomes" id="UP000504612">
    <property type="component" value="Unplaced"/>
</dbReference>
<keyword evidence="7 9" id="KW-0333">Golgi apparatus</keyword>
<keyword evidence="5 9" id="KW-0653">Protein transport</keyword>
<comment type="subcellular location">
    <subcellularLocation>
        <location evidence="9">Endoplasmic reticulum membrane</location>
        <topology evidence="9">Multi-pass membrane protein</topology>
    </subcellularLocation>
    <subcellularLocation>
        <location evidence="9">Golgi apparatus membrane</location>
        <topology evidence="9">Multi-pass membrane protein</topology>
    </subcellularLocation>
</comment>
<dbReference type="GO" id="GO:0030134">
    <property type="term" value="C:COPII-coated ER to Golgi transport vesicle"/>
    <property type="evidence" value="ECO:0007669"/>
    <property type="project" value="TreeGrafter"/>
</dbReference>
<evidence type="ECO:0000256" key="9">
    <source>
        <dbReference type="RuleBase" id="RU368073"/>
    </source>
</evidence>
<feature type="transmembrane region" description="Helical" evidence="9">
    <location>
        <begin position="251"/>
        <end position="271"/>
    </location>
</feature>
<feature type="transmembrane region" description="Helical" evidence="9">
    <location>
        <begin position="317"/>
        <end position="336"/>
    </location>
</feature>
<comment type="similarity">
    <text evidence="1 9">Belongs to the YIF1 family.</text>
</comment>
<dbReference type="Pfam" id="PF03878">
    <property type="entry name" value="YIF1"/>
    <property type="match status" value="1"/>
</dbReference>
<dbReference type="PANTHER" id="PTHR14083">
    <property type="entry name" value="YIP1 INTERACTING FACTOR HOMOLOG YIF1 PROTEIN"/>
    <property type="match status" value="1"/>
</dbReference>
<feature type="region of interest" description="Disordered" evidence="10">
    <location>
        <begin position="78"/>
        <end position="109"/>
    </location>
</feature>
<keyword evidence="2 9" id="KW-0813">Transport</keyword>
<accession>A0A6J1VKN4</accession>
<reference evidence="12" key="1">
    <citation type="submission" date="2025-08" db="UniProtKB">
        <authorList>
            <consortium name="RefSeq"/>
        </authorList>
    </citation>
    <scope>IDENTIFICATION</scope>
</reference>
<dbReference type="KEGG" id="nss:113425579"/>
<feature type="transmembrane region" description="Helical" evidence="9">
    <location>
        <begin position="277"/>
        <end position="296"/>
    </location>
</feature>
<keyword evidence="3 9" id="KW-0812">Transmembrane</keyword>
<keyword evidence="8 9" id="KW-0472">Membrane</keyword>
<evidence type="ECO:0000313" key="11">
    <source>
        <dbReference type="Proteomes" id="UP000504612"/>
    </source>
</evidence>
<dbReference type="GO" id="GO:0006888">
    <property type="term" value="P:endoplasmic reticulum to Golgi vesicle-mediated transport"/>
    <property type="evidence" value="ECO:0007669"/>
    <property type="project" value="UniProtKB-UniRule"/>
</dbReference>
<evidence type="ECO:0000313" key="12">
    <source>
        <dbReference type="RefSeq" id="XP_026543576.1"/>
    </source>
</evidence>
<feature type="region of interest" description="Disordered" evidence="10">
    <location>
        <begin position="1"/>
        <end position="44"/>
    </location>
</feature>
<keyword evidence="4 9" id="KW-0256">Endoplasmic reticulum</keyword>
<proteinExistence type="inferred from homology"/>
<gene>
    <name evidence="12" type="primary">YIF1B</name>
</gene>
<keyword evidence="6 9" id="KW-1133">Transmembrane helix</keyword>
<protein>
    <recommendedName>
        <fullName evidence="9">Protein YIF1</fullName>
    </recommendedName>
</protein>
<evidence type="ECO:0000256" key="2">
    <source>
        <dbReference type="ARBA" id="ARBA00022448"/>
    </source>
</evidence>
<organism evidence="11 12">
    <name type="scientific">Notechis scutatus</name>
    <name type="common">mainland tiger snake</name>
    <dbReference type="NCBI Taxonomy" id="8663"/>
    <lineage>
        <taxon>Eukaryota</taxon>
        <taxon>Metazoa</taxon>
        <taxon>Chordata</taxon>
        <taxon>Craniata</taxon>
        <taxon>Vertebrata</taxon>
        <taxon>Euteleostomi</taxon>
        <taxon>Lepidosauria</taxon>
        <taxon>Squamata</taxon>
        <taxon>Bifurcata</taxon>
        <taxon>Unidentata</taxon>
        <taxon>Episquamata</taxon>
        <taxon>Toxicofera</taxon>
        <taxon>Serpentes</taxon>
        <taxon>Colubroidea</taxon>
        <taxon>Elapidae</taxon>
        <taxon>Hydrophiinae</taxon>
        <taxon>Notechis</taxon>
    </lineage>
</organism>
<sequence>MHHTPGSLEKHRELKLAPECSRPSDSLLQGWNAPGSCHENLPDLSGPRNFCPPEPALDATTCFSPRRPLAIAKRTSLHSPSFNSLRRPPAARPPRLSEDPSGRPPRPEPFAKLAAAYGSSLAWRGRSLAERLVPLRRLQCYFAVDTRYVGQKLARLLFPFGHQDWQVRYQQDPPVAPRFDVNAPDLYIPVMAFITYLLVAGLALGTQNRFSPDLLGLLASSTLAWLIVEVLAILVGLYLVAVNTKLTPIDLIAFSGYKYVGMIAGLLAGLLFGKTGYYMLLGWCCVTVFVFTIRSLRLKILSEATEGVPRRDTKNQVRMYLTMAVAGLQPFLMYWLTFQLIY</sequence>
<keyword evidence="11" id="KW-1185">Reference proteome</keyword>
<dbReference type="GO" id="GO:0000139">
    <property type="term" value="C:Golgi membrane"/>
    <property type="evidence" value="ECO:0007669"/>
    <property type="project" value="UniProtKB-SubCell"/>
</dbReference>
<evidence type="ECO:0000256" key="8">
    <source>
        <dbReference type="ARBA" id="ARBA00023136"/>
    </source>
</evidence>
<evidence type="ECO:0000256" key="10">
    <source>
        <dbReference type="SAM" id="MobiDB-lite"/>
    </source>
</evidence>
<dbReference type="CTD" id="90522"/>
<dbReference type="RefSeq" id="XP_026543576.1">
    <property type="nucleotide sequence ID" value="XM_026687791.1"/>
</dbReference>
<evidence type="ECO:0000256" key="5">
    <source>
        <dbReference type="ARBA" id="ARBA00022927"/>
    </source>
</evidence>
<dbReference type="InterPro" id="IPR005578">
    <property type="entry name" value="Yif1_fam"/>
</dbReference>
<evidence type="ECO:0000256" key="3">
    <source>
        <dbReference type="ARBA" id="ARBA00022692"/>
    </source>
</evidence>
<dbReference type="GO" id="GO:0005789">
    <property type="term" value="C:endoplasmic reticulum membrane"/>
    <property type="evidence" value="ECO:0007669"/>
    <property type="project" value="UniProtKB-SubCell"/>
</dbReference>
<feature type="transmembrane region" description="Helical" evidence="9">
    <location>
        <begin position="217"/>
        <end position="239"/>
    </location>
</feature>
<dbReference type="PANTHER" id="PTHR14083:SF1">
    <property type="entry name" value="PROTEIN YIF1B"/>
    <property type="match status" value="1"/>
</dbReference>
<name>A0A6J1VKN4_9SAUR</name>
<dbReference type="GO" id="GO:0005793">
    <property type="term" value="C:endoplasmic reticulum-Golgi intermediate compartment"/>
    <property type="evidence" value="ECO:0007669"/>
    <property type="project" value="UniProtKB-UniRule"/>
</dbReference>
<comment type="function">
    <text evidence="9">Has a role in transport between endoplasmic reticulum and Golgi.</text>
</comment>